<feature type="domain" description="GAG-pre-integrase" evidence="3">
    <location>
        <begin position="341"/>
        <end position="401"/>
    </location>
</feature>
<dbReference type="InterPro" id="IPR025724">
    <property type="entry name" value="GAG-pre-integrase_dom"/>
</dbReference>
<dbReference type="InterPro" id="IPR012337">
    <property type="entry name" value="RNaseH-like_sf"/>
</dbReference>
<dbReference type="InterPro" id="IPR036397">
    <property type="entry name" value="RNaseH_sf"/>
</dbReference>
<evidence type="ECO:0000259" key="4">
    <source>
        <dbReference type="Pfam" id="PF22936"/>
    </source>
</evidence>
<dbReference type="Gene3D" id="3.30.420.10">
    <property type="entry name" value="Ribonuclease H-like superfamily/Ribonuclease H"/>
    <property type="match status" value="1"/>
</dbReference>
<dbReference type="GO" id="GO:0003676">
    <property type="term" value="F:nucleic acid binding"/>
    <property type="evidence" value="ECO:0007669"/>
    <property type="project" value="InterPro"/>
</dbReference>
<dbReference type="Gramene" id="C.cajan_34372.t">
    <property type="protein sequence ID" value="C.cajan_34372.t"/>
    <property type="gene ID" value="C.cajan_34372"/>
</dbReference>
<dbReference type="Pfam" id="PF25597">
    <property type="entry name" value="SH3_retrovirus"/>
    <property type="match status" value="1"/>
</dbReference>
<evidence type="ECO:0000313" key="6">
    <source>
        <dbReference type="EMBL" id="KYP39355.1"/>
    </source>
</evidence>
<dbReference type="Pfam" id="PF14223">
    <property type="entry name" value="Retrotran_gag_2"/>
    <property type="match status" value="1"/>
</dbReference>
<evidence type="ECO:0000259" key="5">
    <source>
        <dbReference type="Pfam" id="PF25597"/>
    </source>
</evidence>
<keyword evidence="1" id="KW-0378">Hydrolase</keyword>
<evidence type="ECO:0000313" key="7">
    <source>
        <dbReference type="Proteomes" id="UP000075243"/>
    </source>
</evidence>
<dbReference type="GO" id="GO:0004190">
    <property type="term" value="F:aspartic-type endopeptidase activity"/>
    <property type="evidence" value="ECO:0007669"/>
    <property type="project" value="UniProtKB-KW"/>
</dbReference>
<organism evidence="6 7">
    <name type="scientific">Cajanus cajan</name>
    <name type="common">Pigeon pea</name>
    <name type="synonym">Cajanus indicus</name>
    <dbReference type="NCBI Taxonomy" id="3821"/>
    <lineage>
        <taxon>Eukaryota</taxon>
        <taxon>Viridiplantae</taxon>
        <taxon>Streptophyta</taxon>
        <taxon>Embryophyta</taxon>
        <taxon>Tracheophyta</taxon>
        <taxon>Spermatophyta</taxon>
        <taxon>Magnoliopsida</taxon>
        <taxon>eudicotyledons</taxon>
        <taxon>Gunneridae</taxon>
        <taxon>Pentapetalae</taxon>
        <taxon>rosids</taxon>
        <taxon>fabids</taxon>
        <taxon>Fabales</taxon>
        <taxon>Fabaceae</taxon>
        <taxon>Papilionoideae</taxon>
        <taxon>50 kb inversion clade</taxon>
        <taxon>NPAAA clade</taxon>
        <taxon>indigoferoid/millettioid clade</taxon>
        <taxon>Phaseoleae</taxon>
        <taxon>Cajanus</taxon>
    </lineage>
</organism>
<dbReference type="PANTHER" id="PTHR35317">
    <property type="entry name" value="OS04G0629600 PROTEIN"/>
    <property type="match status" value="1"/>
</dbReference>
<dbReference type="InterPro" id="IPR043502">
    <property type="entry name" value="DNA/RNA_pol_sf"/>
</dbReference>
<dbReference type="PANTHER" id="PTHR35317:SF31">
    <property type="entry name" value="DUF4219 DOMAIN-CONTAINING PROTEIN"/>
    <property type="match status" value="1"/>
</dbReference>
<dbReference type="AlphaFoldDB" id="A0A151RAF8"/>
<gene>
    <name evidence="6" type="ORF">KK1_039333</name>
</gene>
<keyword evidence="1" id="KW-0645">Protease</keyword>
<feature type="domain" description="Retroviral polymerase SH3-like" evidence="5">
    <location>
        <begin position="475"/>
        <end position="535"/>
    </location>
</feature>
<dbReference type="Pfam" id="PF07727">
    <property type="entry name" value="RVT_2"/>
    <property type="match status" value="1"/>
</dbReference>
<dbReference type="InterPro" id="IPR013103">
    <property type="entry name" value="RVT_2"/>
</dbReference>
<dbReference type="SUPFAM" id="SSF53098">
    <property type="entry name" value="Ribonuclease H-like"/>
    <property type="match status" value="1"/>
</dbReference>
<evidence type="ECO:0000259" key="2">
    <source>
        <dbReference type="Pfam" id="PF07727"/>
    </source>
</evidence>
<name>A0A151RAF8_CAJCA</name>
<keyword evidence="1" id="KW-0064">Aspartyl protease</keyword>
<dbReference type="Pfam" id="PF22936">
    <property type="entry name" value="Pol_BBD"/>
    <property type="match status" value="1"/>
</dbReference>
<dbReference type="InterPro" id="IPR057670">
    <property type="entry name" value="SH3_retrovirus"/>
</dbReference>
<dbReference type="EMBL" id="KQ483914">
    <property type="protein sequence ID" value="KYP39355.1"/>
    <property type="molecule type" value="Genomic_DNA"/>
</dbReference>
<proteinExistence type="predicted"/>
<sequence>MRSCLKSFGLWEYVDQDKEVPPLRANPTIAQMKQHEEETLKKEKAVSCLHSALTDDVFTSIMHLETAKQIWDELNERYAGDERVRSIKLLTLKREFEMLKMKESESVKEYTSKLSHLVNQMRLYGEVVHDHKVVEKMLISLPVKFEAKVAAIEESCNLKKLTIFEMVTNNHFPPCSTCKRTNHLSKDCWQNQSQPQHAHQVNFTDQQLQDEEHLFMAAQTSSSGSNDVWYVDSGCTNHMARDSSLFTTLDRAVQTKVKLGNGDIVQAEGRGTVSVHTSKGPKFIHDVLFIPDLDQNLLSVAQLMKRGYSLSFKNNGCIILDSNDSEVIKVEMCDNSFPISLNQVNESALVSKHDDSVLWHKRYGHFNMGALKFLQTHDMVRDMPMMGIIDDLCDACQLGKMHRKSFSSTNVTRAKEKLELIHTDLCGPMSVPSLSQSKYFLLFIDDLTRMTWVYFLSSKAQTFDPTAKHLKIFGSICYTHVAAAKRSKDDKAEKRIFLGYAANSKGYRVYNMKQIVISRDIQIDENAYWNWENNEVQRSTKTEQLTTNFDQEQAANENKSQIAESDSPVLKSKSLAEIYEKCNFVVSEPSCFEEASMHEEWKDAMKEELAMINKNGTWELTSKPKDKHVIGVKWVYRTKLNPDGSIHKHKARLVVKGYSQMAGVDYGDTFAPVARHETIRLIIALGTQYGWKIFRLDVKSAFLNGVLQEEIYVEQPDGFIIAGHEEKVYRLHKALYGLKQAPRAWYNIIDSHFLQNNFRRNQNEPTLYVKDCGNGKKIVVSLYVDDLLITGDDVDEIEEFKNNMLQVFEMTDLGLMRHFLGMEVYQINDGIFLS</sequence>
<evidence type="ECO:0000256" key="1">
    <source>
        <dbReference type="ARBA" id="ARBA00022750"/>
    </source>
</evidence>
<accession>A0A151RAF8</accession>
<reference evidence="6" key="1">
    <citation type="journal article" date="2012" name="Nat. Biotechnol.">
        <title>Draft genome sequence of pigeonpea (Cajanus cajan), an orphan legume crop of resource-poor farmers.</title>
        <authorList>
            <person name="Varshney R.K."/>
            <person name="Chen W."/>
            <person name="Li Y."/>
            <person name="Bharti A.K."/>
            <person name="Saxena R.K."/>
            <person name="Schlueter J.A."/>
            <person name="Donoghue M.T."/>
            <person name="Azam S."/>
            <person name="Fan G."/>
            <person name="Whaley A.M."/>
            <person name="Farmer A.D."/>
            <person name="Sheridan J."/>
            <person name="Iwata A."/>
            <person name="Tuteja R."/>
            <person name="Penmetsa R.V."/>
            <person name="Wu W."/>
            <person name="Upadhyaya H.D."/>
            <person name="Yang S.P."/>
            <person name="Shah T."/>
            <person name="Saxena K.B."/>
            <person name="Michael T."/>
            <person name="McCombie W.R."/>
            <person name="Yang B."/>
            <person name="Zhang G."/>
            <person name="Yang H."/>
            <person name="Wang J."/>
            <person name="Spillane C."/>
            <person name="Cook D.R."/>
            <person name="May G.D."/>
            <person name="Xu X."/>
            <person name="Jackson S.A."/>
        </authorList>
    </citation>
    <scope>NUCLEOTIDE SEQUENCE [LARGE SCALE GENOMIC DNA]</scope>
</reference>
<feature type="domain" description="Reverse transcriptase Ty1/copia-type" evidence="2">
    <location>
        <begin position="615"/>
        <end position="833"/>
    </location>
</feature>
<evidence type="ECO:0000259" key="3">
    <source>
        <dbReference type="Pfam" id="PF13976"/>
    </source>
</evidence>
<protein>
    <submittedName>
        <fullName evidence="6">Retrovirus-related Pol polyprotein from transposon TNT 1-94</fullName>
    </submittedName>
</protein>
<dbReference type="Proteomes" id="UP000075243">
    <property type="component" value="Unassembled WGS sequence"/>
</dbReference>
<dbReference type="Pfam" id="PF13976">
    <property type="entry name" value="gag_pre-integrs"/>
    <property type="match status" value="1"/>
</dbReference>
<dbReference type="InterPro" id="IPR054722">
    <property type="entry name" value="PolX-like_BBD"/>
</dbReference>
<keyword evidence="7" id="KW-1185">Reference proteome</keyword>
<dbReference type="SUPFAM" id="SSF56672">
    <property type="entry name" value="DNA/RNA polymerases"/>
    <property type="match status" value="1"/>
</dbReference>
<feature type="domain" description="Retrovirus-related Pol polyprotein from transposon TNT 1-94-like beta-barrel" evidence="4">
    <location>
        <begin position="229"/>
        <end position="308"/>
    </location>
</feature>